<evidence type="ECO:0000313" key="2">
    <source>
        <dbReference type="EMBL" id="MBM3282361.1"/>
    </source>
</evidence>
<protein>
    <submittedName>
        <fullName evidence="2">Metal-sulfur cluster assembly factor</fullName>
    </submittedName>
</protein>
<evidence type="ECO:0000259" key="1">
    <source>
        <dbReference type="Pfam" id="PF01883"/>
    </source>
</evidence>
<dbReference type="Proteomes" id="UP000774699">
    <property type="component" value="Unassembled WGS sequence"/>
</dbReference>
<reference evidence="2" key="1">
    <citation type="submission" date="2019-03" db="EMBL/GenBank/DDBJ databases">
        <title>Lake Tanganyika Metagenome-Assembled Genomes (MAGs).</title>
        <authorList>
            <person name="Tran P."/>
        </authorList>
    </citation>
    <scope>NUCLEOTIDE SEQUENCE</scope>
    <source>
        <strain evidence="2">M_DeepCast_50m_m2_156</strain>
    </source>
</reference>
<dbReference type="PANTHER" id="PTHR42831:SF1">
    <property type="entry name" value="FE-S PROTEIN MATURATION AUXILIARY FACTOR YITW"/>
    <property type="match status" value="1"/>
</dbReference>
<dbReference type="InterPro" id="IPR002744">
    <property type="entry name" value="MIP18-like"/>
</dbReference>
<feature type="domain" description="MIP18 family-like" evidence="1">
    <location>
        <begin position="16"/>
        <end position="87"/>
    </location>
</feature>
<accession>A0A8T4C7F3</accession>
<dbReference type="PANTHER" id="PTHR42831">
    <property type="entry name" value="FE-S PROTEIN MATURATION AUXILIARY FACTOR YITW"/>
    <property type="match status" value="1"/>
</dbReference>
<dbReference type="EMBL" id="VGJJ01000026">
    <property type="protein sequence ID" value="MBM3282361.1"/>
    <property type="molecule type" value="Genomic_DNA"/>
</dbReference>
<dbReference type="Gene3D" id="3.30.300.130">
    <property type="entry name" value="Fe-S cluster assembly (FSCA)"/>
    <property type="match status" value="1"/>
</dbReference>
<dbReference type="SUPFAM" id="SSF117916">
    <property type="entry name" value="Fe-S cluster assembly (FSCA) domain-like"/>
    <property type="match status" value="1"/>
</dbReference>
<dbReference type="InterPro" id="IPR034904">
    <property type="entry name" value="FSCA_dom_sf"/>
</dbReference>
<gene>
    <name evidence="2" type="ORF">FJY86_03410</name>
</gene>
<dbReference type="AlphaFoldDB" id="A0A8T4C7F3"/>
<sequence>MTPLSTRGAVNTHVTEAQVREVLKQVEDPELHMDIITLELVYGIQITKGNVSVTMTLTTPACPYGPMLIEMVKLAVRKIPGVETVDVKVTFDPVWQPSEDLKAMMGLL</sequence>
<dbReference type="Pfam" id="PF01883">
    <property type="entry name" value="FeS_assembly_P"/>
    <property type="match status" value="1"/>
</dbReference>
<evidence type="ECO:0000313" key="3">
    <source>
        <dbReference type="Proteomes" id="UP000774699"/>
    </source>
</evidence>
<proteinExistence type="predicted"/>
<organism evidence="2 3">
    <name type="scientific">Candidatus Iainarchaeum sp</name>
    <dbReference type="NCBI Taxonomy" id="3101447"/>
    <lineage>
        <taxon>Archaea</taxon>
        <taxon>Candidatus Iainarchaeota</taxon>
        <taxon>Candidatus Iainarchaeia</taxon>
        <taxon>Candidatus Iainarchaeales</taxon>
        <taxon>Candidatus Iainarchaeaceae</taxon>
        <taxon>Candidatus Iainarchaeum</taxon>
    </lineage>
</organism>
<dbReference type="InterPro" id="IPR052339">
    <property type="entry name" value="Fe-S_Maturation_MIP18"/>
</dbReference>
<name>A0A8T4C7F3_9ARCH</name>
<comment type="caution">
    <text evidence="2">The sequence shown here is derived from an EMBL/GenBank/DDBJ whole genome shotgun (WGS) entry which is preliminary data.</text>
</comment>